<dbReference type="Ensembl" id="ENSPPAT00000015596.1">
    <property type="protein sequence ID" value="ENSPPAP00000003395.1"/>
    <property type="gene ID" value="ENSPPAG00000014240.1"/>
</dbReference>
<reference evidence="1" key="1">
    <citation type="submission" date="2025-08" db="UniProtKB">
        <authorList>
            <consortium name="Ensembl"/>
        </authorList>
    </citation>
    <scope>IDENTIFICATION</scope>
</reference>
<dbReference type="EMBL" id="AJFE02041692">
    <property type="status" value="NOT_ANNOTATED_CDS"/>
    <property type="molecule type" value="Genomic_DNA"/>
</dbReference>
<proteinExistence type="predicted"/>
<organism evidence="1 2">
    <name type="scientific">Pan paniscus</name>
    <name type="common">Pygmy chimpanzee</name>
    <name type="synonym">Bonobo</name>
    <dbReference type="NCBI Taxonomy" id="9597"/>
    <lineage>
        <taxon>Eukaryota</taxon>
        <taxon>Metazoa</taxon>
        <taxon>Chordata</taxon>
        <taxon>Craniata</taxon>
        <taxon>Vertebrata</taxon>
        <taxon>Euteleostomi</taxon>
        <taxon>Mammalia</taxon>
        <taxon>Eutheria</taxon>
        <taxon>Euarchontoglires</taxon>
        <taxon>Primates</taxon>
        <taxon>Haplorrhini</taxon>
        <taxon>Catarrhini</taxon>
        <taxon>Hominidae</taxon>
        <taxon>Pan</taxon>
    </lineage>
</organism>
<dbReference type="AlphaFoldDB" id="A0A2R8ZHY5"/>
<keyword evidence="2" id="KW-1185">Reference proteome</keyword>
<protein>
    <submittedName>
        <fullName evidence="1">Uncharacterized protein</fullName>
    </submittedName>
</protein>
<dbReference type="Proteomes" id="UP000240080">
    <property type="component" value="Unplaced"/>
</dbReference>
<reference evidence="1" key="2">
    <citation type="submission" date="2025-09" db="UniProtKB">
        <authorList>
            <consortium name="Ensembl"/>
        </authorList>
    </citation>
    <scope>IDENTIFICATION</scope>
</reference>
<name>A0A2R8ZHY5_PANPA</name>
<accession>A0A2R8ZHY5</accession>
<dbReference type="OMA" id="PRSSMGW"/>
<evidence type="ECO:0000313" key="1">
    <source>
        <dbReference type="Ensembl" id="ENSPPAP00000003395.1"/>
    </source>
</evidence>
<sequence>MEWARMITEAEGSYTLSSASWKGRRVCAAALARAWRPENQARRRQHTSSLRAREGRCSSSSRLAEGGFSLHLCVLPRSSMGWMRPIHIARASASLNLPSHLLLLDAVRLQRRCALEGSCPTVCAGARMSALVQTCTPESEALTLGSIEKVIWPPHKAKTFTLAFVRNSFLKLDSLAMFKPLNSSIELSSGNHATVI</sequence>
<evidence type="ECO:0000313" key="2">
    <source>
        <dbReference type="Proteomes" id="UP000240080"/>
    </source>
</evidence>